<evidence type="ECO:0000313" key="1">
    <source>
        <dbReference type="EMBL" id="SAI71149.1"/>
    </source>
</evidence>
<proteinExistence type="predicted"/>
<name>A0A157SKZ5_9BORD</name>
<protein>
    <recommendedName>
        <fullName evidence="3">Lipoprotein</fullName>
    </recommendedName>
</protein>
<evidence type="ECO:0008006" key="3">
    <source>
        <dbReference type="Google" id="ProtNLM"/>
    </source>
</evidence>
<organism evidence="1 2">
    <name type="scientific">Bordetella ansorpii</name>
    <dbReference type="NCBI Taxonomy" id="288768"/>
    <lineage>
        <taxon>Bacteria</taxon>
        <taxon>Pseudomonadati</taxon>
        <taxon>Pseudomonadota</taxon>
        <taxon>Betaproteobacteria</taxon>
        <taxon>Burkholderiales</taxon>
        <taxon>Alcaligenaceae</taxon>
        <taxon>Bordetella</taxon>
    </lineage>
</organism>
<dbReference type="OrthoDB" id="8657429at2"/>
<keyword evidence="2" id="KW-1185">Reference proteome</keyword>
<dbReference type="AlphaFoldDB" id="A0A157SKZ5"/>
<dbReference type="RefSeq" id="WP_066129451.1">
    <property type="nucleotide sequence ID" value="NZ_FKIF01000007.1"/>
</dbReference>
<dbReference type="EMBL" id="FKIF01000007">
    <property type="protein sequence ID" value="SAI71149.1"/>
    <property type="molecule type" value="Genomic_DNA"/>
</dbReference>
<evidence type="ECO:0000313" key="2">
    <source>
        <dbReference type="Proteomes" id="UP000076848"/>
    </source>
</evidence>
<sequence length="131" mass="13961">MTLHARTLVVAIGLSALLAGCGGLDTRAAANYVSVPASELRRPVSLVDPVQVQLPKGIINLPAGSRWQKIGAIPRGDVYRRVDDMFSLEGGYRGEAFPVILAGQLIGFYLPGEKGYLSLSKPVRAPLQTGF</sequence>
<dbReference type="STRING" id="288768.SAMEA3906486_03380"/>
<accession>A0A157SKZ5</accession>
<gene>
    <name evidence="1" type="ORF">SAMEA3906486_03380</name>
</gene>
<dbReference type="Proteomes" id="UP000076848">
    <property type="component" value="Unassembled WGS sequence"/>
</dbReference>
<reference evidence="1 2" key="1">
    <citation type="submission" date="2016-04" db="EMBL/GenBank/DDBJ databases">
        <authorList>
            <consortium name="Pathogen Informatics"/>
        </authorList>
    </citation>
    <scope>NUCLEOTIDE SEQUENCE [LARGE SCALE GENOMIC DNA]</scope>
    <source>
        <strain evidence="1 2">H050680373</strain>
    </source>
</reference>
<dbReference type="PROSITE" id="PS51257">
    <property type="entry name" value="PROKAR_LIPOPROTEIN"/>
    <property type="match status" value="1"/>
</dbReference>